<evidence type="ECO:0000256" key="1">
    <source>
        <dbReference type="SAM" id="MobiDB-lite"/>
    </source>
</evidence>
<dbReference type="CDD" id="cd09917">
    <property type="entry name" value="F-box_SF"/>
    <property type="match status" value="1"/>
</dbReference>
<dbReference type="SUPFAM" id="SSF81383">
    <property type="entry name" value="F-box domain"/>
    <property type="match status" value="1"/>
</dbReference>
<comment type="caution">
    <text evidence="3">The sequence shown here is derived from an EMBL/GenBank/DDBJ whole genome shotgun (WGS) entry which is preliminary data.</text>
</comment>
<name>A0A8H2XYU8_9AGAM</name>
<dbReference type="EMBL" id="CAJMWS010000356">
    <property type="protein sequence ID" value="CAE6437308.1"/>
    <property type="molecule type" value="Genomic_DNA"/>
</dbReference>
<proteinExistence type="predicted"/>
<evidence type="ECO:0000313" key="3">
    <source>
        <dbReference type="EMBL" id="CAE6437308.1"/>
    </source>
</evidence>
<feature type="region of interest" description="Disordered" evidence="1">
    <location>
        <begin position="1"/>
        <end position="84"/>
    </location>
</feature>
<sequence>MPTQTRSATRAACVATRASSRRVQSTQETQAPNNNPKPSQKRKVTLKPRPASKANPKAKVQGKQEQESGRAPKRVRLSNPESNLKGNKISKTRLLVNLPVEVLIEIARYNHPLDLIMLSRVNRFLRELLMDKRSALIWRSARENLPGLPACPDEVSEPQYAAMLFGKRCSTCGGYAPREMNPVLLIRLCSHCWAEELVDVSRVTDSSLVSLFSGPVPGQSRTWKLWCLYSEARAVKVKLNELNEAGDEEALRLWKEERHDLVAARRQSAEPLLTWLRNRDRERARDRDSLKVLHQKEIESRLIKLGWERGDFMCYDQWRRKQWNSMVYTTKTLTDKVWENLLPRLLGHLEINRDQRLEREQQRRRSARINAIYTWFSTTRDQLPAYARATSHHAERVASIQSLLEATDNWKFPAQDNTTLLRQPFPRASQACLWPEYTALVENDMPHEQFLKYFQEKKSDLQQSITGWTRGLEAKLTIALPGDTQPPTFDASPFTVTVRTSGSTQSVDTLPEDTRKLLRADAVFTTLPVTDYSQPHYYPHSFDHFGGDITKIVYHPHAHKISRALLSVLGIPDAAYLNLKALGKAFRCGRCPQVISVSYDWKDMVSHYLGSIRSWELDTRQRQVRSAKNFVYACIHDIDVESLDRPLVRMPTQEDISALPKLDSWSNSKCMLCHRVGLNARIPAQAVVEHVRYAHLIEDPEVGIHYQLS</sequence>
<evidence type="ECO:0000259" key="2">
    <source>
        <dbReference type="PROSITE" id="PS50181"/>
    </source>
</evidence>
<accession>A0A8H2XYU8</accession>
<dbReference type="Proteomes" id="UP000663846">
    <property type="component" value="Unassembled WGS sequence"/>
</dbReference>
<evidence type="ECO:0000313" key="4">
    <source>
        <dbReference type="Proteomes" id="UP000663846"/>
    </source>
</evidence>
<gene>
    <name evidence="3" type="ORF">RDB_LOCUS122740</name>
</gene>
<dbReference type="AlphaFoldDB" id="A0A8H2XYU8"/>
<feature type="domain" description="F-box" evidence="2">
    <location>
        <begin position="92"/>
        <end position="141"/>
    </location>
</feature>
<reference evidence="3" key="1">
    <citation type="submission" date="2021-01" db="EMBL/GenBank/DDBJ databases">
        <authorList>
            <person name="Kaushik A."/>
        </authorList>
    </citation>
    <scope>NUCLEOTIDE SEQUENCE</scope>
    <source>
        <strain evidence="3">AG1-1C</strain>
    </source>
</reference>
<feature type="compositionally biased region" description="Polar residues" evidence="1">
    <location>
        <begin position="17"/>
        <end position="38"/>
    </location>
</feature>
<organism evidence="3 4">
    <name type="scientific">Rhizoctonia solani</name>
    <dbReference type="NCBI Taxonomy" id="456999"/>
    <lineage>
        <taxon>Eukaryota</taxon>
        <taxon>Fungi</taxon>
        <taxon>Dikarya</taxon>
        <taxon>Basidiomycota</taxon>
        <taxon>Agaricomycotina</taxon>
        <taxon>Agaricomycetes</taxon>
        <taxon>Cantharellales</taxon>
        <taxon>Ceratobasidiaceae</taxon>
        <taxon>Rhizoctonia</taxon>
    </lineage>
</organism>
<dbReference type="PROSITE" id="PS50181">
    <property type="entry name" value="FBOX"/>
    <property type="match status" value="1"/>
</dbReference>
<dbReference type="InterPro" id="IPR036047">
    <property type="entry name" value="F-box-like_dom_sf"/>
</dbReference>
<protein>
    <recommendedName>
        <fullName evidence="2">F-box domain-containing protein</fullName>
    </recommendedName>
</protein>
<dbReference type="InterPro" id="IPR001810">
    <property type="entry name" value="F-box_dom"/>
</dbReference>